<gene>
    <name evidence="2" type="ORF">TUM18999_26190</name>
    <name evidence="3" type="ORF">TUM20286_19660</name>
</gene>
<evidence type="ECO:0000313" key="3">
    <source>
        <dbReference type="EMBL" id="GJN52214.1"/>
    </source>
</evidence>
<feature type="signal peptide" evidence="1">
    <location>
        <begin position="1"/>
        <end position="19"/>
    </location>
</feature>
<dbReference type="Pfam" id="PF13645">
    <property type="entry name" value="YkuD_2"/>
    <property type="match status" value="1"/>
</dbReference>
<name>A0A6J4E4T7_9PSED</name>
<evidence type="ECO:0000313" key="5">
    <source>
        <dbReference type="Proteomes" id="UP001054892"/>
    </source>
</evidence>
<evidence type="ECO:0000256" key="1">
    <source>
        <dbReference type="SAM" id="SignalP"/>
    </source>
</evidence>
<dbReference type="Proteomes" id="UP001054892">
    <property type="component" value="Unassembled WGS sequence"/>
</dbReference>
<dbReference type="Proteomes" id="UP000509383">
    <property type="component" value="Chromosome"/>
</dbReference>
<keyword evidence="1" id="KW-0732">Signal</keyword>
<dbReference type="KEGG" id="ptw:TUM18999_26190"/>
<protein>
    <recommendedName>
        <fullName evidence="6">L,D-transpeptidase catalytic domain</fullName>
    </recommendedName>
</protein>
<dbReference type="PANTHER" id="PTHR38477">
    <property type="entry name" value="HYPOTHETICAL EXPORTED PROTEIN"/>
    <property type="match status" value="1"/>
</dbReference>
<dbReference type="AlphaFoldDB" id="A0A6J4E4T7"/>
<evidence type="ECO:0000313" key="4">
    <source>
        <dbReference type="Proteomes" id="UP000509383"/>
    </source>
</evidence>
<dbReference type="InterPro" id="IPR032676">
    <property type="entry name" value="YkuD_2"/>
</dbReference>
<dbReference type="PANTHER" id="PTHR38477:SF1">
    <property type="entry name" value="MUREIN L,D-TRANSPEPTIDASE CATALYTIC DOMAIN FAMILY PROTEIN"/>
    <property type="match status" value="1"/>
</dbReference>
<keyword evidence="5" id="KW-1185">Reference proteome</keyword>
<evidence type="ECO:0000313" key="2">
    <source>
        <dbReference type="EMBL" id="BCG24428.1"/>
    </source>
</evidence>
<organism evidence="2 4">
    <name type="scientific">Pseudomonas tohonis</name>
    <dbReference type="NCBI Taxonomy" id="2725477"/>
    <lineage>
        <taxon>Bacteria</taxon>
        <taxon>Pseudomonadati</taxon>
        <taxon>Pseudomonadota</taxon>
        <taxon>Gammaproteobacteria</taxon>
        <taxon>Pseudomonadales</taxon>
        <taxon>Pseudomonadaceae</taxon>
        <taxon>Pseudomonas</taxon>
    </lineage>
</organism>
<reference evidence="2 4" key="1">
    <citation type="submission" date="2020-05" db="EMBL/GenBank/DDBJ databases">
        <title>Characterization of novel class B3 metallo-beta-lactamase from novel Pseudomonas species.</title>
        <authorList>
            <person name="Yamada K."/>
            <person name="Aoki K."/>
            <person name="Ishii Y."/>
        </authorList>
    </citation>
    <scope>NUCLEOTIDE SEQUENCE [LARGE SCALE GENOMIC DNA]</scope>
    <source>
        <strain evidence="2 4">TUM18999</strain>
        <strain evidence="3 5">TUM20286</strain>
    </source>
</reference>
<dbReference type="EMBL" id="AP023189">
    <property type="protein sequence ID" value="BCG24428.1"/>
    <property type="molecule type" value="Genomic_DNA"/>
</dbReference>
<dbReference type="EMBL" id="BQKM01000003">
    <property type="protein sequence ID" value="GJN52214.1"/>
    <property type="molecule type" value="Genomic_DNA"/>
</dbReference>
<feature type="chain" id="PRO_5026704492" description="L,D-transpeptidase catalytic domain" evidence="1">
    <location>
        <begin position="20"/>
        <end position="200"/>
    </location>
</feature>
<dbReference type="RefSeq" id="WP_173174288.1">
    <property type="nucleotide sequence ID" value="NZ_AP023189.1"/>
</dbReference>
<evidence type="ECO:0008006" key="6">
    <source>
        <dbReference type="Google" id="ProtNLM"/>
    </source>
</evidence>
<sequence>MPRSLIPCLLALFPLLAHAGDLEQRFTPGTLQPILDHLQHNEHPRFAVVDYSQRSDQKRFLLYDRDTHELLASYRVAHGKGSDADHDGYAERFSNEPESHASALGAYRTGEVYRSEQPGHGLSMRLVGLDPSNDKAMQRAIVIHAMDYMEDRFIRQHGVAGRSFGCMVLSDRDRDRVIEALRGGALIFAIRPTRASSGTP</sequence>
<accession>A0A6J4E4T7</accession>
<proteinExistence type="predicted"/>